<gene>
    <name evidence="1" type="ORF">SAMN05216278_0809</name>
</gene>
<sequence length="182" mass="19317">MSPPVSRREVLAVSSIAGIGCLAGCHGWTSSVALSRSDESETDEGDDSLGLVYSKSRTSFPSEGETHSGWVHIVSDGESADLTFDVRLCSELGDVEPELTRSVANEFVLRFTVTSGFSSETSSGGKTGESRCGSVTHLVGGADVPSDWETLTVAVNDVEIQTIERSGTMPELRPLPDPVRPR</sequence>
<dbReference type="AlphaFoldDB" id="A0A1H0YT06"/>
<dbReference type="PROSITE" id="PS51318">
    <property type="entry name" value="TAT"/>
    <property type="match status" value="1"/>
</dbReference>
<reference evidence="2" key="1">
    <citation type="submission" date="2016-10" db="EMBL/GenBank/DDBJ databases">
        <authorList>
            <person name="Varghese N."/>
            <person name="Submissions S."/>
        </authorList>
    </citation>
    <scope>NUCLEOTIDE SEQUENCE [LARGE SCALE GENOMIC DNA]</scope>
    <source>
        <strain evidence="2">CGMCC 1.12397</strain>
    </source>
</reference>
<evidence type="ECO:0000313" key="2">
    <source>
        <dbReference type="Proteomes" id="UP000199289"/>
    </source>
</evidence>
<dbReference type="EMBL" id="FNKQ01000001">
    <property type="protein sequence ID" value="SDQ17976.1"/>
    <property type="molecule type" value="Genomic_DNA"/>
</dbReference>
<name>A0A1H0YT06_9EURY</name>
<accession>A0A1H0YT06</accession>
<dbReference type="InterPro" id="IPR006311">
    <property type="entry name" value="TAT_signal"/>
</dbReference>
<dbReference type="RefSeq" id="WP_139172761.1">
    <property type="nucleotide sequence ID" value="NZ_FNKQ01000001.1"/>
</dbReference>
<dbReference type="PROSITE" id="PS51257">
    <property type="entry name" value="PROKAR_LIPOPROTEIN"/>
    <property type="match status" value="1"/>
</dbReference>
<protein>
    <submittedName>
        <fullName evidence="1">Uncharacterized protein</fullName>
    </submittedName>
</protein>
<dbReference type="Proteomes" id="UP000199289">
    <property type="component" value="Unassembled WGS sequence"/>
</dbReference>
<proteinExistence type="predicted"/>
<organism evidence="1 2">
    <name type="scientific">Halopelagius longus</name>
    <dbReference type="NCBI Taxonomy" id="1236180"/>
    <lineage>
        <taxon>Archaea</taxon>
        <taxon>Methanobacteriati</taxon>
        <taxon>Methanobacteriota</taxon>
        <taxon>Stenosarchaea group</taxon>
        <taxon>Halobacteria</taxon>
        <taxon>Halobacteriales</taxon>
        <taxon>Haloferacaceae</taxon>
    </lineage>
</organism>
<evidence type="ECO:0000313" key="1">
    <source>
        <dbReference type="EMBL" id="SDQ17976.1"/>
    </source>
</evidence>